<keyword evidence="4" id="KW-1185">Reference proteome</keyword>
<dbReference type="AlphaFoldDB" id="A6USX9"/>
<dbReference type="RefSeq" id="WP_011972733.1">
    <property type="nucleotide sequence ID" value="NC_009635.1"/>
</dbReference>
<dbReference type="PANTHER" id="PTHR45947:SF3">
    <property type="entry name" value="SULFOQUINOVOSYL TRANSFERASE SQD2"/>
    <property type="match status" value="1"/>
</dbReference>
<dbReference type="STRING" id="419665.Maeo_0008"/>
<proteinExistence type="predicted"/>
<accession>A6USX9</accession>
<dbReference type="OrthoDB" id="132546at2157"/>
<dbReference type="Pfam" id="PF00534">
    <property type="entry name" value="Glycos_transf_1"/>
    <property type="match status" value="1"/>
</dbReference>
<name>A6USX9_META3</name>
<dbReference type="PANTHER" id="PTHR45947">
    <property type="entry name" value="SULFOQUINOVOSYL TRANSFERASE SQD2"/>
    <property type="match status" value="1"/>
</dbReference>
<dbReference type="KEGG" id="mae:Maeo_0008"/>
<evidence type="ECO:0000259" key="2">
    <source>
        <dbReference type="Pfam" id="PF13439"/>
    </source>
</evidence>
<evidence type="ECO:0000313" key="3">
    <source>
        <dbReference type="EMBL" id="ABR55601.1"/>
    </source>
</evidence>
<dbReference type="eggNOG" id="arCOG01403">
    <property type="taxonomic scope" value="Archaea"/>
</dbReference>
<dbReference type="Pfam" id="PF13439">
    <property type="entry name" value="Glyco_transf_4"/>
    <property type="match status" value="1"/>
</dbReference>
<dbReference type="EMBL" id="CP000743">
    <property type="protein sequence ID" value="ABR55601.1"/>
    <property type="molecule type" value="Genomic_DNA"/>
</dbReference>
<dbReference type="HOGENOM" id="CLU_009583_2_3_2"/>
<dbReference type="SUPFAM" id="SSF53756">
    <property type="entry name" value="UDP-Glycosyltransferase/glycogen phosphorylase"/>
    <property type="match status" value="1"/>
</dbReference>
<dbReference type="InterPro" id="IPR001296">
    <property type="entry name" value="Glyco_trans_1"/>
</dbReference>
<dbReference type="CDD" id="cd03801">
    <property type="entry name" value="GT4_PimA-like"/>
    <property type="match status" value="1"/>
</dbReference>
<dbReference type="InterPro" id="IPR028098">
    <property type="entry name" value="Glyco_trans_4-like_N"/>
</dbReference>
<dbReference type="Gene3D" id="3.40.50.2000">
    <property type="entry name" value="Glycogen Phosphorylase B"/>
    <property type="match status" value="2"/>
</dbReference>
<evidence type="ECO:0000259" key="1">
    <source>
        <dbReference type="Pfam" id="PF00534"/>
    </source>
</evidence>
<feature type="domain" description="Glycosyltransferase subfamily 4-like N-terminal" evidence="2">
    <location>
        <begin position="15"/>
        <end position="184"/>
    </location>
</feature>
<evidence type="ECO:0000313" key="4">
    <source>
        <dbReference type="Proteomes" id="UP000001106"/>
    </source>
</evidence>
<protein>
    <submittedName>
        <fullName evidence="3">Glycosyl transferase group 1</fullName>
    </submittedName>
</protein>
<dbReference type="Proteomes" id="UP000001106">
    <property type="component" value="Chromosome"/>
</dbReference>
<sequence length="390" mass="44002">MKIAMITWEYPPIMVGGLSVHCRGLAEALVRAGHEVDIITAAYDLPEYENMNGVNIYRVNPIKHSNFLDWSLFSANLMIKKLGMLGAPNYDIIHCHDWMTYFVGTGVKHLLNKPYVQSIHSTEYGRCGGIHSEDSNAINEIEWLSTYESNAVITVSNSMKRELCSMFNVPHDKVNVIYNGIDPEEFDIPMGEHEKNEFRKSFGVQPHEKMVLFVGRLVYQKGVEYLIRAFPKILEQHPDSKLVIAGAGDMRGYLEELAWNMGYGDKVVFLGFIDGMTLKLLYKSTDVAVIPSIYEPFGIVALEAMAGGAPVVVSDVGGLSEIIQHEYNGVRVYIKNPDSIAWGVNRILSDEGFRNWIVNNAKHDVYTKYSWDAIAQNTINVYNESILKHK</sequence>
<keyword evidence="3" id="KW-0808">Transferase</keyword>
<dbReference type="CAZy" id="GT4">
    <property type="family name" value="Glycosyltransferase Family 4"/>
</dbReference>
<dbReference type="GeneID" id="5327288"/>
<feature type="domain" description="Glycosyl transferase family 1" evidence="1">
    <location>
        <begin position="195"/>
        <end position="363"/>
    </location>
</feature>
<gene>
    <name evidence="3" type="ordered locus">Maeo_0008</name>
</gene>
<reference evidence="3" key="1">
    <citation type="submission" date="2007-06" db="EMBL/GenBank/DDBJ databases">
        <title>Complete sequence of Methanococcus aeolicus Nankai-3.</title>
        <authorList>
            <consortium name="US DOE Joint Genome Institute"/>
            <person name="Copeland A."/>
            <person name="Lucas S."/>
            <person name="Lapidus A."/>
            <person name="Barry K."/>
            <person name="Glavina del Rio T."/>
            <person name="Dalin E."/>
            <person name="Tice H."/>
            <person name="Pitluck S."/>
            <person name="Chain P."/>
            <person name="Malfatti S."/>
            <person name="Shin M."/>
            <person name="Vergez L."/>
            <person name="Schmutz J."/>
            <person name="Larimer F."/>
            <person name="Land M."/>
            <person name="Hauser L."/>
            <person name="Kyrpides N."/>
            <person name="Lykidis A."/>
            <person name="Sieprawska-Lupa M."/>
            <person name="Whitman W.B."/>
            <person name="Richardson P."/>
        </authorList>
    </citation>
    <scope>NUCLEOTIDE SEQUENCE [LARGE SCALE GENOMIC DNA]</scope>
    <source>
        <strain evidence="3">Nankai-3</strain>
    </source>
</reference>
<dbReference type="InterPro" id="IPR050194">
    <property type="entry name" value="Glycosyltransferase_grp1"/>
</dbReference>
<dbReference type="GO" id="GO:0016758">
    <property type="term" value="F:hexosyltransferase activity"/>
    <property type="evidence" value="ECO:0007669"/>
    <property type="project" value="TreeGrafter"/>
</dbReference>
<organism evidence="3 4">
    <name type="scientific">Methanococcus aeolicus (strain ATCC BAA-1280 / DSM 17508 / OCM 812 / Nankai-3)</name>
    <dbReference type="NCBI Taxonomy" id="419665"/>
    <lineage>
        <taxon>Archaea</taxon>
        <taxon>Methanobacteriati</taxon>
        <taxon>Methanobacteriota</taxon>
        <taxon>Methanomada group</taxon>
        <taxon>Methanococci</taxon>
        <taxon>Methanococcales</taxon>
        <taxon>Methanococcaceae</taxon>
        <taxon>Methanococcus</taxon>
    </lineage>
</organism>